<keyword evidence="6" id="KW-1185">Reference proteome</keyword>
<proteinExistence type="predicted"/>
<accession>A0ABU6GEP2</accession>
<dbReference type="SMART" id="SM00849">
    <property type="entry name" value="Lactamase_B"/>
    <property type="match status" value="1"/>
</dbReference>
<dbReference type="Proteomes" id="UP001338137">
    <property type="component" value="Unassembled WGS sequence"/>
</dbReference>
<comment type="function">
    <text evidence="2">Counteracts the endogenous Pycsar antiviral defense system. Phosphodiesterase that enables metal-dependent hydrolysis of host cyclic nucleotide Pycsar defense signals such as cCMP and cUMP.</text>
</comment>
<dbReference type="PANTHER" id="PTHR42951:SF15">
    <property type="entry name" value="METALLO-BETA-LACTAMASE SUPERFAMILY PROTEIN"/>
    <property type="match status" value="1"/>
</dbReference>
<evidence type="ECO:0000256" key="3">
    <source>
        <dbReference type="ARBA" id="ARBA00048505"/>
    </source>
</evidence>
<dbReference type="Pfam" id="PF00753">
    <property type="entry name" value="Lactamase_B"/>
    <property type="match status" value="1"/>
</dbReference>
<evidence type="ECO:0000256" key="2">
    <source>
        <dbReference type="ARBA" id="ARBA00034301"/>
    </source>
</evidence>
<reference evidence="5 6" key="1">
    <citation type="submission" date="2023-03" db="EMBL/GenBank/DDBJ databases">
        <title>Bacillus Genome Sequencing.</title>
        <authorList>
            <person name="Dunlap C."/>
        </authorList>
    </citation>
    <scope>NUCLEOTIDE SEQUENCE [LARGE SCALE GENOMIC DNA]</scope>
    <source>
        <strain evidence="5 6">BD-533</strain>
    </source>
</reference>
<dbReference type="Gene3D" id="3.60.15.10">
    <property type="entry name" value="Ribonuclease Z/Hydroxyacylglutathione hydrolase-like"/>
    <property type="match status" value="1"/>
</dbReference>
<evidence type="ECO:0000259" key="4">
    <source>
        <dbReference type="SMART" id="SM00849"/>
    </source>
</evidence>
<comment type="caution">
    <text evidence="5">The sequence shown here is derived from an EMBL/GenBank/DDBJ whole genome shotgun (WGS) entry which is preliminary data.</text>
</comment>
<dbReference type="CDD" id="cd07721">
    <property type="entry name" value="yflN-like_MBL-fold"/>
    <property type="match status" value="1"/>
</dbReference>
<feature type="domain" description="Metallo-beta-lactamase" evidence="4">
    <location>
        <begin position="22"/>
        <end position="204"/>
    </location>
</feature>
<comment type="catalytic activity">
    <reaction evidence="1">
        <text>3',5'-cyclic CMP + H2O = CMP + H(+)</text>
        <dbReference type="Rhea" id="RHEA:72675"/>
        <dbReference type="ChEBI" id="CHEBI:15377"/>
        <dbReference type="ChEBI" id="CHEBI:15378"/>
        <dbReference type="ChEBI" id="CHEBI:58003"/>
        <dbReference type="ChEBI" id="CHEBI:60377"/>
    </reaction>
    <physiologicalReaction direction="left-to-right" evidence="1">
        <dbReference type="Rhea" id="RHEA:72676"/>
    </physiologicalReaction>
</comment>
<dbReference type="PANTHER" id="PTHR42951">
    <property type="entry name" value="METALLO-BETA-LACTAMASE DOMAIN-CONTAINING"/>
    <property type="match status" value="1"/>
</dbReference>
<sequence length="224" mass="24413">MAIQAGITPLILKMNARGNPFHVHATLLWDENDVILVDTGLPGQLEVVRNALEEASFPFEKLTKIMITHHDMDHIGGLPDLLAASEGRIEVLAHELSKPYIQGEIPTLKGKVLAPPSKVDVALQDGDILPYCGGLQVIFTPGHTPDHICLYHQPSRTLISGDALTAQDGVLMPPNPDFTPDRDTALKSVAKLLDWDIATVITYHGGVCTERIKERLAEIAEGKK</sequence>
<evidence type="ECO:0000313" key="6">
    <source>
        <dbReference type="Proteomes" id="UP001338137"/>
    </source>
</evidence>
<name>A0ABU6GEP2_9BACL</name>
<evidence type="ECO:0000256" key="1">
    <source>
        <dbReference type="ARBA" id="ARBA00034221"/>
    </source>
</evidence>
<comment type="catalytic activity">
    <reaction evidence="3">
        <text>3',5'-cyclic UMP + H2O = UMP + H(+)</text>
        <dbReference type="Rhea" id="RHEA:70575"/>
        <dbReference type="ChEBI" id="CHEBI:15377"/>
        <dbReference type="ChEBI" id="CHEBI:15378"/>
        <dbReference type="ChEBI" id="CHEBI:57865"/>
        <dbReference type="ChEBI" id="CHEBI:184387"/>
    </reaction>
    <physiologicalReaction direction="left-to-right" evidence="3">
        <dbReference type="Rhea" id="RHEA:70576"/>
    </physiologicalReaction>
</comment>
<dbReference type="InterPro" id="IPR050855">
    <property type="entry name" value="NDM-1-like"/>
</dbReference>
<dbReference type="InterPro" id="IPR036866">
    <property type="entry name" value="RibonucZ/Hydroxyglut_hydro"/>
</dbReference>
<protein>
    <submittedName>
        <fullName evidence="5">MBL fold metallo-hydrolase</fullName>
    </submittedName>
</protein>
<evidence type="ECO:0000313" key="5">
    <source>
        <dbReference type="EMBL" id="MEC0232652.1"/>
    </source>
</evidence>
<gene>
    <name evidence="5" type="ORF">P4I72_36685</name>
</gene>
<dbReference type="InterPro" id="IPR001279">
    <property type="entry name" value="Metallo-B-lactamas"/>
</dbReference>
<dbReference type="EMBL" id="JARLKY010000146">
    <property type="protein sequence ID" value="MEC0232652.1"/>
    <property type="molecule type" value="Genomic_DNA"/>
</dbReference>
<dbReference type="SUPFAM" id="SSF56281">
    <property type="entry name" value="Metallo-hydrolase/oxidoreductase"/>
    <property type="match status" value="1"/>
</dbReference>
<organism evidence="5 6">
    <name type="scientific">Paenibacillus alba</name>
    <dbReference type="NCBI Taxonomy" id="1197127"/>
    <lineage>
        <taxon>Bacteria</taxon>
        <taxon>Bacillati</taxon>
        <taxon>Bacillota</taxon>
        <taxon>Bacilli</taxon>
        <taxon>Bacillales</taxon>
        <taxon>Paenibacillaceae</taxon>
        <taxon>Paenibacillus</taxon>
    </lineage>
</organism>